<sequence length="230" mass="24032">MADSGDETSRWEGMWSRGLAPGDRFDCKGSSPALKWAIERGLCAPADGAKGPAVVPGCGRGYDVETLSRVDGVGRAVGVELSTTATSSANEYLASQSVDPSAGSVVTGNLFTADPASLGGPFSLAYDYTCFCAIPPARRDDWAAGYARLLRPGGRLVCLQFPLDTEGRSDSDLAAASGPPYPVSDSQYDAALLAAGFRKVSRHVVPEELSHPGRGGREALAVYEREPDSA</sequence>
<comment type="caution">
    <text evidence="6">The sequence shown here is derived from an EMBL/GenBank/DDBJ whole genome shotgun (WGS) entry which is preliminary data.</text>
</comment>
<protein>
    <recommendedName>
        <fullName evidence="12">Thiopurine S-methyltransferase</fullName>
    </recommendedName>
</protein>
<dbReference type="SUPFAM" id="SSF53335">
    <property type="entry name" value="S-adenosyl-L-methionine-dependent methyltransferases"/>
    <property type="match status" value="1"/>
</dbReference>
<dbReference type="PANTHER" id="PTHR32183:SF11">
    <property type="entry name" value="THIOL METHYLTRANSFERASE 2-RELATED"/>
    <property type="match status" value="1"/>
</dbReference>
<gene>
    <name evidence="6" type="ORF">FNF28_07464</name>
    <name evidence="7" type="ORF">FNF29_04684</name>
    <name evidence="8" type="ORF">FNF31_04827</name>
</gene>
<evidence type="ECO:0000313" key="9">
    <source>
        <dbReference type="Proteomes" id="UP000323011"/>
    </source>
</evidence>
<evidence type="ECO:0000313" key="10">
    <source>
        <dbReference type="Proteomes" id="UP000324907"/>
    </source>
</evidence>
<dbReference type="CDD" id="cd02440">
    <property type="entry name" value="AdoMet_MTases"/>
    <property type="match status" value="1"/>
</dbReference>
<dbReference type="Gene3D" id="3.40.50.150">
    <property type="entry name" value="Vaccinia Virus protein VP39"/>
    <property type="match status" value="1"/>
</dbReference>
<organism evidence="6 10">
    <name type="scientific">Cafeteria roenbergensis</name>
    <name type="common">Marine flagellate</name>
    <dbReference type="NCBI Taxonomy" id="33653"/>
    <lineage>
        <taxon>Eukaryota</taxon>
        <taxon>Sar</taxon>
        <taxon>Stramenopiles</taxon>
        <taxon>Bigyra</taxon>
        <taxon>Opalozoa</taxon>
        <taxon>Bicosoecida</taxon>
        <taxon>Cafeteriaceae</taxon>
        <taxon>Cafeteria</taxon>
    </lineage>
</organism>
<reference evidence="9 10" key="1">
    <citation type="submission" date="2019-07" db="EMBL/GenBank/DDBJ databases">
        <title>Genomes of Cafeteria roenbergensis.</title>
        <authorList>
            <person name="Fischer M.G."/>
            <person name="Hackl T."/>
            <person name="Roman M."/>
        </authorList>
    </citation>
    <scope>NUCLEOTIDE SEQUENCE [LARGE SCALE GENOMIC DNA]</scope>
    <source>
        <strain evidence="7 9">BVI</strain>
        <strain evidence="8 11">Cflag</strain>
        <strain evidence="6 10">RCC970-E3</strain>
    </source>
</reference>
<evidence type="ECO:0000313" key="11">
    <source>
        <dbReference type="Proteomes" id="UP000325113"/>
    </source>
</evidence>
<evidence type="ECO:0000256" key="1">
    <source>
        <dbReference type="ARBA" id="ARBA00022553"/>
    </source>
</evidence>
<dbReference type="PANTHER" id="PTHR32183">
    <property type="match status" value="1"/>
</dbReference>
<dbReference type="PROSITE" id="PS51585">
    <property type="entry name" value="SAM_MT_TPMT"/>
    <property type="match status" value="1"/>
</dbReference>
<dbReference type="GO" id="GO:0032259">
    <property type="term" value="P:methylation"/>
    <property type="evidence" value="ECO:0007669"/>
    <property type="project" value="UniProtKB-KW"/>
</dbReference>
<dbReference type="Pfam" id="PF05724">
    <property type="entry name" value="TPMT"/>
    <property type="match status" value="1"/>
</dbReference>
<evidence type="ECO:0000256" key="4">
    <source>
        <dbReference type="ARBA" id="ARBA00022691"/>
    </source>
</evidence>
<keyword evidence="3" id="KW-0808">Transferase</keyword>
<accession>A0A5A8C6H1</accession>
<dbReference type="Proteomes" id="UP000324907">
    <property type="component" value="Unassembled WGS sequence"/>
</dbReference>
<keyword evidence="9" id="KW-1185">Reference proteome</keyword>
<dbReference type="EMBL" id="VLTL01000265">
    <property type="protein sequence ID" value="KAA0148314.1"/>
    <property type="molecule type" value="Genomic_DNA"/>
</dbReference>
<dbReference type="OMA" id="NEIIARW"/>
<dbReference type="InterPro" id="IPR008854">
    <property type="entry name" value="TPMT"/>
</dbReference>
<evidence type="ECO:0000256" key="5">
    <source>
        <dbReference type="SAM" id="MobiDB-lite"/>
    </source>
</evidence>
<dbReference type="EMBL" id="VLTN01000028">
    <property type="protein sequence ID" value="KAA0151208.1"/>
    <property type="molecule type" value="Genomic_DNA"/>
</dbReference>
<dbReference type="GO" id="GO:0008757">
    <property type="term" value="F:S-adenosylmethionine-dependent methyltransferase activity"/>
    <property type="evidence" value="ECO:0007669"/>
    <property type="project" value="InterPro"/>
</dbReference>
<keyword evidence="2" id="KW-0489">Methyltransferase</keyword>
<evidence type="ECO:0000256" key="2">
    <source>
        <dbReference type="ARBA" id="ARBA00022603"/>
    </source>
</evidence>
<evidence type="ECO:0000313" key="6">
    <source>
        <dbReference type="EMBL" id="KAA0148314.1"/>
    </source>
</evidence>
<evidence type="ECO:0008006" key="12">
    <source>
        <dbReference type="Google" id="ProtNLM"/>
    </source>
</evidence>
<keyword evidence="4" id="KW-0949">S-adenosyl-L-methionine</keyword>
<dbReference type="InterPro" id="IPR029063">
    <property type="entry name" value="SAM-dependent_MTases_sf"/>
</dbReference>
<evidence type="ECO:0000256" key="3">
    <source>
        <dbReference type="ARBA" id="ARBA00022679"/>
    </source>
</evidence>
<keyword evidence="1" id="KW-0597">Phosphoprotein</keyword>
<feature type="region of interest" description="Disordered" evidence="5">
    <location>
        <begin position="208"/>
        <end position="230"/>
    </location>
</feature>
<name>A0A5A8C6H1_CAFRO</name>
<dbReference type="AlphaFoldDB" id="A0A5A8C6H1"/>
<dbReference type="Proteomes" id="UP000325113">
    <property type="component" value="Unassembled WGS sequence"/>
</dbReference>
<proteinExistence type="predicted"/>
<evidence type="ECO:0000313" key="8">
    <source>
        <dbReference type="EMBL" id="KAA0159461.1"/>
    </source>
</evidence>
<dbReference type="Proteomes" id="UP000323011">
    <property type="component" value="Unassembled WGS sequence"/>
</dbReference>
<evidence type="ECO:0000313" key="7">
    <source>
        <dbReference type="EMBL" id="KAA0151208.1"/>
    </source>
</evidence>
<dbReference type="EMBL" id="VLTM01000053">
    <property type="protein sequence ID" value="KAA0159461.1"/>
    <property type="molecule type" value="Genomic_DNA"/>
</dbReference>